<organism evidence="2 3">
    <name type="scientific">Actinobacillus ureae ATCC 25976</name>
    <dbReference type="NCBI Taxonomy" id="887324"/>
    <lineage>
        <taxon>Bacteria</taxon>
        <taxon>Pseudomonadati</taxon>
        <taxon>Pseudomonadota</taxon>
        <taxon>Gammaproteobacteria</taxon>
        <taxon>Pasteurellales</taxon>
        <taxon>Pasteurellaceae</taxon>
        <taxon>Actinobacillus</taxon>
    </lineage>
</organism>
<dbReference type="Pfam" id="PF13472">
    <property type="entry name" value="Lipase_GDSL_2"/>
    <property type="match status" value="1"/>
</dbReference>
<dbReference type="GO" id="GO:0016788">
    <property type="term" value="F:hydrolase activity, acting on ester bonds"/>
    <property type="evidence" value="ECO:0007669"/>
    <property type="project" value="UniProtKB-ARBA"/>
</dbReference>
<reference evidence="2 3" key="1">
    <citation type="submission" date="2011-01" db="EMBL/GenBank/DDBJ databases">
        <authorList>
            <person name="Muzny D."/>
            <person name="Qin X."/>
            <person name="Deng J."/>
            <person name="Jiang H."/>
            <person name="Liu Y."/>
            <person name="Qu J."/>
            <person name="Song X.-Z."/>
            <person name="Zhang L."/>
            <person name="Thornton R."/>
            <person name="Coyle M."/>
            <person name="Francisco L."/>
            <person name="Jackson L."/>
            <person name="Javaid M."/>
            <person name="Korchina V."/>
            <person name="Kovar C."/>
            <person name="Mata R."/>
            <person name="Mathew T."/>
            <person name="Ngo R."/>
            <person name="Nguyen L."/>
            <person name="Nguyen N."/>
            <person name="Okwuonu G."/>
            <person name="Ongeri F."/>
            <person name="Pham C."/>
            <person name="Simmons D."/>
            <person name="Wilczek-Boney K."/>
            <person name="Hale W."/>
            <person name="Jakkamsetti A."/>
            <person name="Pham P."/>
            <person name="Ruth R."/>
            <person name="San Lucas F."/>
            <person name="Warren J."/>
            <person name="Zhang J."/>
            <person name="Zhao Z."/>
            <person name="Zhou C."/>
            <person name="Zhu D."/>
            <person name="Lee S."/>
            <person name="Bess C."/>
            <person name="Blankenburg K."/>
            <person name="Forbes L."/>
            <person name="Fu Q."/>
            <person name="Gubbala S."/>
            <person name="Hirani K."/>
            <person name="Jayaseelan J.C."/>
            <person name="Lara F."/>
            <person name="Munidasa M."/>
            <person name="Palculict T."/>
            <person name="Patil S."/>
            <person name="Pu L.-L."/>
            <person name="Saada N."/>
            <person name="Tang L."/>
            <person name="Weissenberger G."/>
            <person name="Zhu Y."/>
            <person name="Hemphill L."/>
            <person name="Shang Y."/>
            <person name="Youmans B."/>
            <person name="Ayvaz T."/>
            <person name="Ross M."/>
            <person name="Santibanez J."/>
            <person name="Aqrawi P."/>
            <person name="Gross S."/>
            <person name="Joshi V."/>
            <person name="Fowler G."/>
            <person name="Nazareth L."/>
            <person name="Reid J."/>
            <person name="Worley K."/>
            <person name="Petrosino J."/>
            <person name="Highlander S."/>
            <person name="Gibbs R."/>
        </authorList>
    </citation>
    <scope>NUCLEOTIDE SEQUENCE [LARGE SCALE GENOMIC DNA]</scope>
    <source>
        <strain evidence="2 3">ATCC 25976</strain>
    </source>
</reference>
<gene>
    <name evidence="2" type="ORF">HMPREF0027_0146</name>
</gene>
<accession>E8KE79</accession>
<dbReference type="EMBL" id="AEVG01000013">
    <property type="protein sequence ID" value="EFX92786.1"/>
    <property type="molecule type" value="Genomic_DNA"/>
</dbReference>
<sequence>MVCLFIKLMRFGEMLSDEDIVRCYLAKNTEFKRIADISLLGHSLFDMWSDWQHELTLNGLSVANLGISGVSTRQYLDVIAKPQRITSLGQKVFLFLGVNDIVKEPDYSPTQVMYWLLQIIQQIQQLAMPNTRYFLLEATPVHHIHTVTNSQIQQLNAYLSEHCPANLTFIRTFDAFADSDGNLNAAFTTDGLHFNLQGYAILRRLLEAYV</sequence>
<dbReference type="InterPro" id="IPR036514">
    <property type="entry name" value="SGNH_hydro_sf"/>
</dbReference>
<dbReference type="HOGENOM" id="CLU_119950_0_0_6"/>
<dbReference type="SUPFAM" id="SSF52266">
    <property type="entry name" value="SGNH hydrolase"/>
    <property type="match status" value="1"/>
</dbReference>
<dbReference type="AlphaFoldDB" id="E8KE79"/>
<evidence type="ECO:0000313" key="2">
    <source>
        <dbReference type="EMBL" id="EFX92786.1"/>
    </source>
</evidence>
<dbReference type="Proteomes" id="UP000005467">
    <property type="component" value="Unassembled WGS sequence"/>
</dbReference>
<dbReference type="Gene3D" id="3.40.50.1110">
    <property type="entry name" value="SGNH hydrolase"/>
    <property type="match status" value="1"/>
</dbReference>
<dbReference type="InterPro" id="IPR013830">
    <property type="entry name" value="SGNH_hydro"/>
</dbReference>
<dbReference type="CDD" id="cd01841">
    <property type="entry name" value="NnaC_like"/>
    <property type="match status" value="1"/>
</dbReference>
<name>E8KE79_9PAST</name>
<keyword evidence="3" id="KW-1185">Reference proteome</keyword>
<comment type="caution">
    <text evidence="2">The sequence shown here is derived from an EMBL/GenBank/DDBJ whole genome shotgun (WGS) entry which is preliminary data.</text>
</comment>
<proteinExistence type="predicted"/>
<evidence type="ECO:0000259" key="1">
    <source>
        <dbReference type="Pfam" id="PF13472"/>
    </source>
</evidence>
<protein>
    <recommendedName>
        <fullName evidence="1">SGNH hydrolase-type esterase domain-containing protein</fullName>
    </recommendedName>
</protein>
<evidence type="ECO:0000313" key="3">
    <source>
        <dbReference type="Proteomes" id="UP000005467"/>
    </source>
</evidence>
<feature type="domain" description="SGNH hydrolase-type esterase" evidence="1">
    <location>
        <begin position="45"/>
        <end position="201"/>
    </location>
</feature>